<comment type="cofactor">
    <cofactor evidence="1">
        <name>[4Fe-4S] cluster</name>
        <dbReference type="ChEBI" id="CHEBI:49883"/>
    </cofactor>
</comment>
<dbReference type="Pfam" id="PF16199">
    <property type="entry name" value="Radical_SAM_C"/>
    <property type="match status" value="1"/>
</dbReference>
<keyword evidence="3" id="KW-0949">S-adenosyl-L-methionine</keyword>
<comment type="caution">
    <text evidence="8">The sequence shown here is derived from an EMBL/GenBank/DDBJ whole genome shotgun (WGS) entry which is preliminary data.</text>
</comment>
<dbReference type="SFLD" id="SFLDS00029">
    <property type="entry name" value="Radical_SAM"/>
    <property type="match status" value="1"/>
</dbReference>
<dbReference type="InterPro" id="IPR007197">
    <property type="entry name" value="rSAM"/>
</dbReference>
<dbReference type="SMART" id="SM00729">
    <property type="entry name" value="Elp3"/>
    <property type="match status" value="1"/>
</dbReference>
<dbReference type="NCBIfam" id="TIGR01212">
    <property type="entry name" value="TIGR01212 family radical SAM protein"/>
    <property type="match status" value="1"/>
</dbReference>
<evidence type="ECO:0000313" key="8">
    <source>
        <dbReference type="EMBL" id="MFM2486584.1"/>
    </source>
</evidence>
<dbReference type="RefSeq" id="WP_408624887.1">
    <property type="nucleotide sequence ID" value="NZ_JBEQCT010000009.1"/>
</dbReference>
<protein>
    <submittedName>
        <fullName evidence="8">TIGR01212 family radical SAM protein</fullName>
    </submittedName>
</protein>
<evidence type="ECO:0000256" key="1">
    <source>
        <dbReference type="ARBA" id="ARBA00001966"/>
    </source>
</evidence>
<evidence type="ECO:0000256" key="2">
    <source>
        <dbReference type="ARBA" id="ARBA00022485"/>
    </source>
</evidence>
<keyword evidence="4" id="KW-0479">Metal-binding</keyword>
<evidence type="ECO:0000256" key="4">
    <source>
        <dbReference type="ARBA" id="ARBA00022723"/>
    </source>
</evidence>
<dbReference type="InterPro" id="IPR032432">
    <property type="entry name" value="Radical_SAM_C"/>
</dbReference>
<dbReference type="Gene3D" id="3.80.30.20">
    <property type="entry name" value="tm_1862 like domain"/>
    <property type="match status" value="1"/>
</dbReference>
<keyword evidence="2" id="KW-0004">4Fe-4S</keyword>
<gene>
    <name evidence="8" type="ORF">ABUE30_16250</name>
</gene>
<dbReference type="SUPFAM" id="SSF102114">
    <property type="entry name" value="Radical SAM enzymes"/>
    <property type="match status" value="1"/>
</dbReference>
<keyword evidence="6" id="KW-0411">Iron-sulfur</keyword>
<dbReference type="InterPro" id="IPR006638">
    <property type="entry name" value="Elp3/MiaA/NifB-like_rSAM"/>
</dbReference>
<dbReference type="InterPro" id="IPR058240">
    <property type="entry name" value="rSAM_sf"/>
</dbReference>
<reference evidence="8 9" key="1">
    <citation type="journal article" date="2013" name="Int. J. Syst. Evol. Microbiol.">
        <title>Celerinatantimonas yamalensis sp. nov., a cold-adapted diazotrophic bacterium from a cold permafrost brine.</title>
        <authorList>
            <person name="Shcherbakova V."/>
            <person name="Chuvilskaya N."/>
            <person name="Rivkina E."/>
            <person name="Demidov N."/>
            <person name="Uchaeva V."/>
            <person name="Suetin S."/>
            <person name="Suzina N."/>
            <person name="Gilichinsky D."/>
        </authorList>
    </citation>
    <scope>NUCLEOTIDE SEQUENCE [LARGE SCALE GENOMIC DNA]</scope>
    <source>
        <strain evidence="8 9">C7</strain>
    </source>
</reference>
<dbReference type="PANTHER" id="PTHR11135:SF1">
    <property type="entry name" value="PROTEIN YHCC"/>
    <property type="match status" value="1"/>
</dbReference>
<evidence type="ECO:0000256" key="5">
    <source>
        <dbReference type="ARBA" id="ARBA00023004"/>
    </source>
</evidence>
<dbReference type="Proteomes" id="UP001629953">
    <property type="component" value="Unassembled WGS sequence"/>
</dbReference>
<accession>A0ABW9GB18</accession>
<sequence length="306" mass="34392">MQLTDYVHTLGQYWRERYGCRVRKLAIDAHFSCPNRDGSIGRGGCSFCNVASFAVPAHSESIAQQLQARKAEMKHQDIVYMAYFQAYSNTYGEYQQLQILYQQALADPQVMGLCIGTRPDCVSDEILQLLADYQAQGKEVWLELGLQSAQDRTLKRINRGHDFACYQNTVERANAYGIAICTHLIIGLPGEQMCDYQNTLRRVLAQGVQGIKLHPLMVVEGSLMAKAWRAGKVSMQSLDDYVKVAGQLIQMTPQKVIFHRVCATARPPTLLSPDWCAQQWPPLTEITRYLATYGGQGSQLQGQLVH</sequence>
<dbReference type="InterPro" id="IPR023404">
    <property type="entry name" value="rSAM_horseshoe"/>
</dbReference>
<dbReference type="SFLD" id="SFLDG01091">
    <property type="entry name" value="uncharacterized_CHP01210-like"/>
    <property type="match status" value="1"/>
</dbReference>
<evidence type="ECO:0000256" key="3">
    <source>
        <dbReference type="ARBA" id="ARBA00022691"/>
    </source>
</evidence>
<dbReference type="SFLD" id="SFLDG01086">
    <property type="entry name" value="elongater_protein-like"/>
    <property type="match status" value="1"/>
</dbReference>
<evidence type="ECO:0000259" key="7">
    <source>
        <dbReference type="PROSITE" id="PS51918"/>
    </source>
</evidence>
<dbReference type="Pfam" id="PF04055">
    <property type="entry name" value="Radical_SAM"/>
    <property type="match status" value="1"/>
</dbReference>
<dbReference type="EMBL" id="JBEQCT010000009">
    <property type="protein sequence ID" value="MFM2486584.1"/>
    <property type="molecule type" value="Genomic_DNA"/>
</dbReference>
<feature type="domain" description="Radical SAM core" evidence="7">
    <location>
        <begin position="17"/>
        <end position="260"/>
    </location>
</feature>
<evidence type="ECO:0000256" key="6">
    <source>
        <dbReference type="ARBA" id="ARBA00023014"/>
    </source>
</evidence>
<dbReference type="InterPro" id="IPR005911">
    <property type="entry name" value="YhcC-like"/>
</dbReference>
<keyword evidence="9" id="KW-1185">Reference proteome</keyword>
<name>A0ABW9GB18_9GAMM</name>
<dbReference type="CDD" id="cd01335">
    <property type="entry name" value="Radical_SAM"/>
    <property type="match status" value="1"/>
</dbReference>
<dbReference type="PANTHER" id="PTHR11135">
    <property type="entry name" value="HISTONE ACETYLTRANSFERASE-RELATED"/>
    <property type="match status" value="1"/>
</dbReference>
<dbReference type="PROSITE" id="PS51918">
    <property type="entry name" value="RADICAL_SAM"/>
    <property type="match status" value="1"/>
</dbReference>
<dbReference type="InterPro" id="IPR039661">
    <property type="entry name" value="ELP3"/>
</dbReference>
<evidence type="ECO:0000313" key="9">
    <source>
        <dbReference type="Proteomes" id="UP001629953"/>
    </source>
</evidence>
<proteinExistence type="predicted"/>
<keyword evidence="5" id="KW-0408">Iron</keyword>
<organism evidence="8 9">
    <name type="scientific">Celerinatantimonas yamalensis</name>
    <dbReference type="NCBI Taxonomy" id="559956"/>
    <lineage>
        <taxon>Bacteria</taxon>
        <taxon>Pseudomonadati</taxon>
        <taxon>Pseudomonadota</taxon>
        <taxon>Gammaproteobacteria</taxon>
        <taxon>Celerinatantimonadaceae</taxon>
        <taxon>Celerinatantimonas</taxon>
    </lineage>
</organism>